<reference evidence="1" key="1">
    <citation type="submission" date="2023-07" db="EMBL/GenBank/DDBJ databases">
        <title>Two novel species in the genus Flavivirga.</title>
        <authorList>
            <person name="Kwon K."/>
        </authorList>
    </citation>
    <scope>NUCLEOTIDE SEQUENCE</scope>
    <source>
        <strain evidence="1">KACC 14158</strain>
    </source>
</reference>
<keyword evidence="2" id="KW-1185">Reference proteome</keyword>
<evidence type="ECO:0000313" key="2">
    <source>
        <dbReference type="Proteomes" id="UP001176806"/>
    </source>
</evidence>
<name>A0ABT8WPM1_9FLAO</name>
<protein>
    <submittedName>
        <fullName evidence="1">Uncharacterized protein</fullName>
    </submittedName>
</protein>
<dbReference type="Proteomes" id="UP001176806">
    <property type="component" value="Unassembled WGS sequence"/>
</dbReference>
<evidence type="ECO:0000313" key="1">
    <source>
        <dbReference type="EMBL" id="MDO5974934.1"/>
    </source>
</evidence>
<organism evidence="1 2">
    <name type="scientific">Flavivirga jejuensis</name>
    <dbReference type="NCBI Taxonomy" id="870487"/>
    <lineage>
        <taxon>Bacteria</taxon>
        <taxon>Pseudomonadati</taxon>
        <taxon>Bacteroidota</taxon>
        <taxon>Flavobacteriia</taxon>
        <taxon>Flavobacteriales</taxon>
        <taxon>Flavobacteriaceae</taxon>
        <taxon>Flavivirga</taxon>
    </lineage>
</organism>
<gene>
    <name evidence="1" type="ORF">Q4Q40_12115</name>
</gene>
<sequence length="68" mass="7921">MNKIHLNLEDIEANYFVLMLVFEKQALKQGWSKATIEAVLKEAKNGDYDHILKTLKKYCIPPLEEDNN</sequence>
<proteinExistence type="predicted"/>
<dbReference type="RefSeq" id="WP_303302088.1">
    <property type="nucleotide sequence ID" value="NZ_BAABDA010000018.1"/>
</dbReference>
<comment type="caution">
    <text evidence="1">The sequence shown here is derived from an EMBL/GenBank/DDBJ whole genome shotgun (WGS) entry which is preliminary data.</text>
</comment>
<dbReference type="EMBL" id="JAUOEL010000004">
    <property type="protein sequence ID" value="MDO5974934.1"/>
    <property type="molecule type" value="Genomic_DNA"/>
</dbReference>
<accession>A0ABT8WPM1</accession>